<proteinExistence type="predicted"/>
<comment type="caution">
    <text evidence="2">The sequence shown here is derived from an EMBL/GenBank/DDBJ whole genome shotgun (WGS) entry which is preliminary data.</text>
</comment>
<reference evidence="2 3" key="1">
    <citation type="submission" date="2016-02" db="EMBL/GenBank/DDBJ databases">
        <title>Genome analysis of coral dinoflagellate symbionts highlights evolutionary adaptations to a symbiotic lifestyle.</title>
        <authorList>
            <person name="Aranda M."/>
            <person name="Li Y."/>
            <person name="Liew Y.J."/>
            <person name="Baumgarten S."/>
            <person name="Simakov O."/>
            <person name="Wilson M."/>
            <person name="Piel J."/>
            <person name="Ashoor H."/>
            <person name="Bougouffa S."/>
            <person name="Bajic V.B."/>
            <person name="Ryu T."/>
            <person name="Ravasi T."/>
            <person name="Bayer T."/>
            <person name="Micklem G."/>
            <person name="Kim H."/>
            <person name="Bhak J."/>
            <person name="Lajeunesse T.C."/>
            <person name="Voolstra C.R."/>
        </authorList>
    </citation>
    <scope>NUCLEOTIDE SEQUENCE [LARGE SCALE GENOMIC DNA]</scope>
    <source>
        <strain evidence="2 3">CCMP2467</strain>
    </source>
</reference>
<evidence type="ECO:0000256" key="1">
    <source>
        <dbReference type="SAM" id="MobiDB-lite"/>
    </source>
</evidence>
<sequence length="133" mass="15154">MYMTRYAANVLKFIQLAGFLDDHGPAAEAQSLYIRELQAMEEIYGPSHKKTQKSRKKLERFLRAVRESYPEEPEEPSPAASDASEEMAAGVNLEPSEDREEEIVIQRERSKAYVLVEFLSVAETTCTQEQKPV</sequence>
<protein>
    <submittedName>
        <fullName evidence="2">Uncharacterized protein</fullName>
    </submittedName>
</protein>
<evidence type="ECO:0000313" key="2">
    <source>
        <dbReference type="EMBL" id="OLQ01685.1"/>
    </source>
</evidence>
<feature type="region of interest" description="Disordered" evidence="1">
    <location>
        <begin position="66"/>
        <end position="103"/>
    </location>
</feature>
<gene>
    <name evidence="2" type="ORF">AK812_SmicGene15562</name>
</gene>
<organism evidence="2 3">
    <name type="scientific">Symbiodinium microadriaticum</name>
    <name type="common">Dinoflagellate</name>
    <name type="synonym">Zooxanthella microadriatica</name>
    <dbReference type="NCBI Taxonomy" id="2951"/>
    <lineage>
        <taxon>Eukaryota</taxon>
        <taxon>Sar</taxon>
        <taxon>Alveolata</taxon>
        <taxon>Dinophyceae</taxon>
        <taxon>Suessiales</taxon>
        <taxon>Symbiodiniaceae</taxon>
        <taxon>Symbiodinium</taxon>
    </lineage>
</organism>
<feature type="compositionally biased region" description="Low complexity" evidence="1">
    <location>
        <begin position="77"/>
        <end position="89"/>
    </location>
</feature>
<dbReference type="Proteomes" id="UP000186817">
    <property type="component" value="Unassembled WGS sequence"/>
</dbReference>
<name>A0A1Q9E2N2_SYMMI</name>
<dbReference type="EMBL" id="LSRX01000284">
    <property type="protein sequence ID" value="OLQ01685.1"/>
    <property type="molecule type" value="Genomic_DNA"/>
</dbReference>
<evidence type="ECO:0000313" key="3">
    <source>
        <dbReference type="Proteomes" id="UP000186817"/>
    </source>
</evidence>
<accession>A0A1Q9E2N2</accession>
<keyword evidence="3" id="KW-1185">Reference proteome</keyword>
<dbReference type="AlphaFoldDB" id="A0A1Q9E2N2"/>